<keyword evidence="2" id="KW-0812">Transmembrane</keyword>
<sequence length="89" mass="8932">MPTEINRPSAPTIGPAGTPPVTLPGINTPDSPSLGLTPLAIAAILALVLHVAGGVMLDRSHASPMAAAFDDCVTCPAEASPPQPPLPYD</sequence>
<accession>A0A1M6XSY6</accession>
<feature type="transmembrane region" description="Helical" evidence="2">
    <location>
        <begin position="39"/>
        <end position="57"/>
    </location>
</feature>
<evidence type="ECO:0000313" key="3">
    <source>
        <dbReference type="EMBL" id="SED02246.1"/>
    </source>
</evidence>
<keyword evidence="2" id="KW-0472">Membrane</keyword>
<keyword evidence="2" id="KW-1133">Transmembrane helix</keyword>
<name>A0A1M6XSY6_9BRAD</name>
<dbReference type="EMBL" id="FNTI01000001">
    <property type="protein sequence ID" value="SED02246.1"/>
    <property type="molecule type" value="Genomic_DNA"/>
</dbReference>
<evidence type="ECO:0000313" key="4">
    <source>
        <dbReference type="Proteomes" id="UP000183208"/>
    </source>
</evidence>
<evidence type="ECO:0000256" key="2">
    <source>
        <dbReference type="SAM" id="Phobius"/>
    </source>
</evidence>
<proteinExistence type="predicted"/>
<reference evidence="3 4" key="1">
    <citation type="submission" date="2016-10" db="EMBL/GenBank/DDBJ databases">
        <authorList>
            <person name="de Groot N.N."/>
        </authorList>
    </citation>
    <scope>NUCLEOTIDE SEQUENCE [LARGE SCALE GENOMIC DNA]</scope>
    <source>
        <strain evidence="3 4">GAS522</strain>
    </source>
</reference>
<evidence type="ECO:0000256" key="1">
    <source>
        <dbReference type="SAM" id="MobiDB-lite"/>
    </source>
</evidence>
<protein>
    <submittedName>
        <fullName evidence="3">Uncharacterized protein</fullName>
    </submittedName>
</protein>
<organism evidence="3 4">
    <name type="scientific">Bradyrhizobium lablabi</name>
    <dbReference type="NCBI Taxonomy" id="722472"/>
    <lineage>
        <taxon>Bacteria</taxon>
        <taxon>Pseudomonadati</taxon>
        <taxon>Pseudomonadota</taxon>
        <taxon>Alphaproteobacteria</taxon>
        <taxon>Hyphomicrobiales</taxon>
        <taxon>Nitrobacteraceae</taxon>
        <taxon>Bradyrhizobium</taxon>
    </lineage>
</organism>
<dbReference type="Proteomes" id="UP000183208">
    <property type="component" value="Unassembled WGS sequence"/>
</dbReference>
<feature type="region of interest" description="Disordered" evidence="1">
    <location>
        <begin position="1"/>
        <end position="29"/>
    </location>
</feature>
<gene>
    <name evidence="3" type="ORF">SAMN05444171_2881</name>
</gene>
<dbReference type="AlphaFoldDB" id="A0A1M6XSY6"/>